<dbReference type="STRING" id="344612.A1CF51"/>
<dbReference type="Proteomes" id="UP000006701">
    <property type="component" value="Unassembled WGS sequence"/>
</dbReference>
<dbReference type="OMA" id="WGEFIDG"/>
<feature type="compositionally biased region" description="Polar residues" evidence="1">
    <location>
        <begin position="22"/>
        <end position="34"/>
    </location>
</feature>
<dbReference type="PANTHER" id="PTHR42084">
    <property type="entry name" value="YALI0E26631P"/>
    <property type="match status" value="1"/>
</dbReference>
<dbReference type="EMBL" id="DS027052">
    <property type="protein sequence ID" value="EAW11500.1"/>
    <property type="molecule type" value="Genomic_DNA"/>
</dbReference>
<dbReference type="VEuPathDB" id="FungiDB:ACLA_091980"/>
<dbReference type="eggNOG" id="ENOG502SAHR">
    <property type="taxonomic scope" value="Eukaryota"/>
</dbReference>
<feature type="region of interest" description="Disordered" evidence="1">
    <location>
        <begin position="219"/>
        <end position="263"/>
    </location>
</feature>
<dbReference type="OrthoDB" id="5420391at2759"/>
<sequence length="460" mass="50713">MSADLFAEFGHQGSPSNPPAGSHQQHPRFQTNSLIPDLDGFEEATSASSPQNDLNNQQFLSHNSQSWTSPGHSAFALSNTSSQFQGYEEDSNVLFDATLESVSDNESEDWGDFETAETMTGQRQSQAYAERSTKPQGAQRSPGLATPINLMDTLSIEDAKPPIPGRSTVTRRTNEPVSKTRISSPTPLSSTPAHEESFEEWGEFIDGPVEEPISAGVSNASANKAAPDRTTNPTESVRVPLPSPTAQKERASEAQIRPTNIPPPSVLLELFPRLFEQLRQEATTARRNPQQKDTVENVASLVFCTLKAAARVVAGRTLRWKRDSILSQSMRIGPARAGKTGGMKLSTVNRNESIKEQQETIDVLNTWRDHTALFSSVIQASGRRPIQVISENARVTTATSAQGAIKAAHACALCGLKREERLHKVDENVEDSFGEWWVEHWGHTECKEFWERNMKLLAQR</sequence>
<feature type="compositionally biased region" description="Acidic residues" evidence="1">
    <location>
        <begin position="103"/>
        <end position="115"/>
    </location>
</feature>
<dbReference type="GeneID" id="4705171"/>
<evidence type="ECO:0000313" key="3">
    <source>
        <dbReference type="Proteomes" id="UP000006701"/>
    </source>
</evidence>
<proteinExistence type="predicted"/>
<dbReference type="AlphaFoldDB" id="A1CF51"/>
<name>A1CF51_ASPCL</name>
<dbReference type="KEGG" id="act:ACLA_091980"/>
<feature type="region of interest" description="Disordered" evidence="1">
    <location>
        <begin position="1"/>
        <end position="74"/>
    </location>
</feature>
<accession>A1CF51</accession>
<dbReference type="HOGENOM" id="CLU_022340_2_1_1"/>
<feature type="compositionally biased region" description="Polar residues" evidence="1">
    <location>
        <begin position="167"/>
        <end position="192"/>
    </location>
</feature>
<keyword evidence="3" id="KW-1185">Reference proteome</keyword>
<protein>
    <recommendedName>
        <fullName evidence="4">Serine/threonine-protein kinase ppk6</fullName>
    </recommendedName>
</protein>
<dbReference type="PANTHER" id="PTHR42084:SF1">
    <property type="entry name" value="SERINE_THREONINE-PROTEIN KINASE PPK6"/>
    <property type="match status" value="1"/>
</dbReference>
<organism evidence="2 3">
    <name type="scientific">Aspergillus clavatus (strain ATCC 1007 / CBS 513.65 / DSM 816 / NCTC 3887 / NRRL 1 / QM 1276 / 107)</name>
    <dbReference type="NCBI Taxonomy" id="344612"/>
    <lineage>
        <taxon>Eukaryota</taxon>
        <taxon>Fungi</taxon>
        <taxon>Dikarya</taxon>
        <taxon>Ascomycota</taxon>
        <taxon>Pezizomycotina</taxon>
        <taxon>Eurotiomycetes</taxon>
        <taxon>Eurotiomycetidae</taxon>
        <taxon>Eurotiales</taxon>
        <taxon>Aspergillaceae</taxon>
        <taxon>Aspergillus</taxon>
        <taxon>Aspergillus subgen. Fumigati</taxon>
    </lineage>
</organism>
<dbReference type="RefSeq" id="XP_001272926.1">
    <property type="nucleotide sequence ID" value="XM_001272925.1"/>
</dbReference>
<feature type="region of interest" description="Disordered" evidence="1">
    <location>
        <begin position="99"/>
        <end position="197"/>
    </location>
</feature>
<evidence type="ECO:0008006" key="4">
    <source>
        <dbReference type="Google" id="ProtNLM"/>
    </source>
</evidence>
<feature type="compositionally biased region" description="Polar residues" evidence="1">
    <location>
        <begin position="117"/>
        <end position="127"/>
    </location>
</feature>
<evidence type="ECO:0000256" key="1">
    <source>
        <dbReference type="SAM" id="MobiDB-lite"/>
    </source>
</evidence>
<reference evidence="2 3" key="1">
    <citation type="journal article" date="2008" name="PLoS Genet.">
        <title>Genomic islands in the pathogenic filamentous fungus Aspergillus fumigatus.</title>
        <authorList>
            <person name="Fedorova N.D."/>
            <person name="Khaldi N."/>
            <person name="Joardar V.S."/>
            <person name="Maiti R."/>
            <person name="Amedeo P."/>
            <person name="Anderson M.J."/>
            <person name="Crabtree J."/>
            <person name="Silva J.C."/>
            <person name="Badger J.H."/>
            <person name="Albarraq A."/>
            <person name="Angiuoli S."/>
            <person name="Bussey H."/>
            <person name="Bowyer P."/>
            <person name="Cotty P.J."/>
            <person name="Dyer P.S."/>
            <person name="Egan A."/>
            <person name="Galens K."/>
            <person name="Fraser-Liggett C.M."/>
            <person name="Haas B.J."/>
            <person name="Inman J.M."/>
            <person name="Kent R."/>
            <person name="Lemieux S."/>
            <person name="Malavazi I."/>
            <person name="Orvis J."/>
            <person name="Roemer T."/>
            <person name="Ronning C.M."/>
            <person name="Sundaram J.P."/>
            <person name="Sutton G."/>
            <person name="Turner G."/>
            <person name="Venter J.C."/>
            <person name="White O.R."/>
            <person name="Whitty B.R."/>
            <person name="Youngman P."/>
            <person name="Wolfe K.H."/>
            <person name="Goldman G.H."/>
            <person name="Wortman J.R."/>
            <person name="Jiang B."/>
            <person name="Denning D.W."/>
            <person name="Nierman W.C."/>
        </authorList>
    </citation>
    <scope>NUCLEOTIDE SEQUENCE [LARGE SCALE GENOMIC DNA]</scope>
    <source>
        <strain evidence="3">ATCC 1007 / CBS 513.65 / DSM 816 / NCTC 3887 / NRRL 1</strain>
    </source>
</reference>
<evidence type="ECO:0000313" key="2">
    <source>
        <dbReference type="EMBL" id="EAW11500.1"/>
    </source>
</evidence>
<feature type="compositionally biased region" description="Polar residues" evidence="1">
    <location>
        <begin position="45"/>
        <end position="74"/>
    </location>
</feature>
<gene>
    <name evidence="2" type="ORF">ACLA_091980</name>
</gene>